<keyword evidence="2" id="KW-1185">Reference proteome</keyword>
<evidence type="ECO:0000313" key="2">
    <source>
        <dbReference type="Proteomes" id="UP000246352"/>
    </source>
</evidence>
<organism evidence="1 2">
    <name type="scientific">Hoeflea marina</name>
    <dbReference type="NCBI Taxonomy" id="274592"/>
    <lineage>
        <taxon>Bacteria</taxon>
        <taxon>Pseudomonadati</taxon>
        <taxon>Pseudomonadota</taxon>
        <taxon>Alphaproteobacteria</taxon>
        <taxon>Hyphomicrobiales</taxon>
        <taxon>Rhizobiaceae</taxon>
        <taxon>Hoeflea</taxon>
    </lineage>
</organism>
<gene>
    <name evidence="1" type="ORF">DFR52_101763</name>
</gene>
<dbReference type="AlphaFoldDB" id="A0A317PRG5"/>
<name>A0A317PRG5_9HYPH</name>
<evidence type="ECO:0000313" key="1">
    <source>
        <dbReference type="EMBL" id="PWW04073.1"/>
    </source>
</evidence>
<protein>
    <submittedName>
        <fullName evidence="1">Uncharacterized protein</fullName>
    </submittedName>
</protein>
<accession>A0A317PRG5</accession>
<dbReference type="Proteomes" id="UP000246352">
    <property type="component" value="Unassembled WGS sequence"/>
</dbReference>
<dbReference type="RefSeq" id="WP_146215532.1">
    <property type="nucleotide sequence ID" value="NZ_QGTR01000001.1"/>
</dbReference>
<reference evidence="1 2" key="1">
    <citation type="submission" date="2018-05" db="EMBL/GenBank/DDBJ databases">
        <title>Genomic Encyclopedia of Type Strains, Phase IV (KMG-IV): sequencing the most valuable type-strain genomes for metagenomic binning, comparative biology and taxonomic classification.</title>
        <authorList>
            <person name="Goeker M."/>
        </authorList>
    </citation>
    <scope>NUCLEOTIDE SEQUENCE [LARGE SCALE GENOMIC DNA]</scope>
    <source>
        <strain evidence="1 2">DSM 16791</strain>
    </source>
</reference>
<sequence length="67" mass="7615">MNRFARLDQAFDHFLEESLSSGTDRVSGLARVGAILDLMGRRKPGSALRDVRDRLSRHSERWECPTA</sequence>
<comment type="caution">
    <text evidence="1">The sequence shown here is derived from an EMBL/GenBank/DDBJ whole genome shotgun (WGS) entry which is preliminary data.</text>
</comment>
<proteinExistence type="predicted"/>
<dbReference type="EMBL" id="QGTR01000001">
    <property type="protein sequence ID" value="PWW04073.1"/>
    <property type="molecule type" value="Genomic_DNA"/>
</dbReference>